<dbReference type="RefSeq" id="WP_088463542.1">
    <property type="nucleotide sequence ID" value="NZ_NIRR01000006.1"/>
</dbReference>
<organism evidence="7 8">
    <name type="scientific">Hymenobacter amundsenii</name>
    <dbReference type="NCBI Taxonomy" id="2006685"/>
    <lineage>
        <taxon>Bacteria</taxon>
        <taxon>Pseudomonadati</taxon>
        <taxon>Bacteroidota</taxon>
        <taxon>Cytophagia</taxon>
        <taxon>Cytophagales</taxon>
        <taxon>Hymenobacteraceae</taxon>
        <taxon>Hymenobacter</taxon>
    </lineage>
</organism>
<protein>
    <recommendedName>
        <fullName evidence="2">histidine kinase</fullName>
        <ecNumber evidence="2">2.7.13.3</ecNumber>
    </recommendedName>
</protein>
<evidence type="ECO:0000256" key="5">
    <source>
        <dbReference type="SAM" id="SignalP"/>
    </source>
</evidence>
<evidence type="ECO:0000256" key="2">
    <source>
        <dbReference type="ARBA" id="ARBA00012438"/>
    </source>
</evidence>
<dbReference type="OrthoDB" id="9806995at2"/>
<feature type="transmembrane region" description="Helical" evidence="4">
    <location>
        <begin position="363"/>
        <end position="381"/>
    </location>
</feature>
<evidence type="ECO:0000256" key="1">
    <source>
        <dbReference type="ARBA" id="ARBA00000085"/>
    </source>
</evidence>
<keyword evidence="4" id="KW-0812">Transmembrane</keyword>
<dbReference type="SMART" id="SM00028">
    <property type="entry name" value="TPR"/>
    <property type="match status" value="5"/>
</dbReference>
<dbReference type="Gene3D" id="1.10.287.130">
    <property type="match status" value="1"/>
</dbReference>
<gene>
    <name evidence="7" type="ORF">CDA63_05980</name>
</gene>
<keyword evidence="8" id="KW-1185">Reference proteome</keyword>
<dbReference type="Pfam" id="PF13424">
    <property type="entry name" value="TPR_12"/>
    <property type="match status" value="1"/>
</dbReference>
<dbReference type="InterPro" id="IPR004358">
    <property type="entry name" value="Sig_transdc_His_kin-like_C"/>
</dbReference>
<feature type="domain" description="Histidine kinase" evidence="6">
    <location>
        <begin position="443"/>
        <end position="683"/>
    </location>
</feature>
<dbReference type="InterPro" id="IPR003594">
    <property type="entry name" value="HATPase_dom"/>
</dbReference>
<dbReference type="AlphaFoldDB" id="A0A246FMP9"/>
<dbReference type="GO" id="GO:0000155">
    <property type="term" value="F:phosphorelay sensor kinase activity"/>
    <property type="evidence" value="ECO:0007669"/>
    <property type="project" value="InterPro"/>
</dbReference>
<evidence type="ECO:0000313" key="7">
    <source>
        <dbReference type="EMBL" id="OWP64011.1"/>
    </source>
</evidence>
<keyword evidence="3" id="KW-0802">TPR repeat</keyword>
<comment type="catalytic activity">
    <reaction evidence="1">
        <text>ATP + protein L-histidine = ADP + protein N-phospho-L-histidine.</text>
        <dbReference type="EC" id="2.7.13.3"/>
    </reaction>
</comment>
<dbReference type="Proteomes" id="UP000197277">
    <property type="component" value="Unassembled WGS sequence"/>
</dbReference>
<keyword evidence="5" id="KW-0732">Signal</keyword>
<keyword evidence="4" id="KW-0472">Membrane</keyword>
<dbReference type="EMBL" id="NIRR01000006">
    <property type="protein sequence ID" value="OWP64011.1"/>
    <property type="molecule type" value="Genomic_DNA"/>
</dbReference>
<feature type="signal peptide" evidence="5">
    <location>
        <begin position="1"/>
        <end position="24"/>
    </location>
</feature>
<dbReference type="PROSITE" id="PS50109">
    <property type="entry name" value="HIS_KIN"/>
    <property type="match status" value="1"/>
</dbReference>
<dbReference type="InterPro" id="IPR005467">
    <property type="entry name" value="His_kinase_dom"/>
</dbReference>
<dbReference type="PRINTS" id="PR00344">
    <property type="entry name" value="BCTRLSENSOR"/>
</dbReference>
<dbReference type="InterPro" id="IPR036097">
    <property type="entry name" value="HisK_dim/P_sf"/>
</dbReference>
<dbReference type="InterPro" id="IPR011990">
    <property type="entry name" value="TPR-like_helical_dom_sf"/>
</dbReference>
<evidence type="ECO:0000256" key="4">
    <source>
        <dbReference type="SAM" id="Phobius"/>
    </source>
</evidence>
<dbReference type="SUPFAM" id="SSF47384">
    <property type="entry name" value="Homodimeric domain of signal transducing histidine kinase"/>
    <property type="match status" value="1"/>
</dbReference>
<sequence length="690" mass="77568">MLHLLLRRLLTGGGLLLLSLATRAQSPQTRPLQQALGRASTDTARVLLLADLAATYRYSRFDSVAYYAQRGLRLARRIGYAKGAGRCLSRLGILPGERGNLPLALRLNLQALRLNEQSHDREGTARTLNQMGLLYFALDDFRPSLRYYFRALKHYQQAGVTDTSQFISVITNLGASYEGLNRYDSAAFYLRQAWQLTARHSPATWSCWGNPAPYVLRELGLLQLVQGHPDTARSFYWRSARAAGPENDQRSASRAYQYLAELHQRHGRPDSCIWYARRALPLAAALPYMLGVVRNSALLMQSFEARQQPDSALYYTHIMLRAQENLYSPQRIKQLDAIAFAEHNRLLALETERNELLARLRTMLLAAGMGALLVVLALLWHRSRRQQQANKRLRGLHEQLSWQAGELTRQRDDLVRALKELKIAQSQLVLREKMASLGELMAGVAHEIQHPVNSVRRFAAASIERCNEIAHRVTTLGLSPAQQQICDDFLGHLRRHQTLIMQHGQRAESIVRGMLEYSQGGGRARQLTDLNVLAEEYLRLVYHDLRAKHDYFSCALLLRLDPTVERAPVVRQDLGRALVGVFGAALQAVRQRQLIPDDDYVPQVELITRRTAASLEIRVRDNGLGLPPETLLTLFQRFPGGAEADLALALSHDLITKGHGGTLNVSSQPGQGTEYCIVLPLSAWPEPLPA</sequence>
<evidence type="ECO:0000259" key="6">
    <source>
        <dbReference type="PROSITE" id="PS50109"/>
    </source>
</evidence>
<feature type="repeat" description="TPR" evidence="3">
    <location>
        <begin position="125"/>
        <end position="158"/>
    </location>
</feature>
<dbReference type="InterPro" id="IPR036890">
    <property type="entry name" value="HATPase_C_sf"/>
</dbReference>
<dbReference type="SUPFAM" id="SSF48452">
    <property type="entry name" value="TPR-like"/>
    <property type="match status" value="2"/>
</dbReference>
<dbReference type="Pfam" id="PF02518">
    <property type="entry name" value="HATPase_c"/>
    <property type="match status" value="1"/>
</dbReference>
<keyword evidence="4" id="KW-1133">Transmembrane helix</keyword>
<dbReference type="PANTHER" id="PTHR43065:SF42">
    <property type="entry name" value="TWO-COMPONENT SENSOR PPRA"/>
    <property type="match status" value="1"/>
</dbReference>
<evidence type="ECO:0000313" key="8">
    <source>
        <dbReference type="Proteomes" id="UP000197277"/>
    </source>
</evidence>
<dbReference type="PROSITE" id="PS50005">
    <property type="entry name" value="TPR"/>
    <property type="match status" value="1"/>
</dbReference>
<dbReference type="EC" id="2.7.13.3" evidence="2"/>
<accession>A0A246FMP9</accession>
<dbReference type="InterPro" id="IPR019734">
    <property type="entry name" value="TPR_rpt"/>
</dbReference>
<proteinExistence type="predicted"/>
<evidence type="ECO:0000256" key="3">
    <source>
        <dbReference type="PROSITE-ProRule" id="PRU00339"/>
    </source>
</evidence>
<feature type="chain" id="PRO_5012128318" description="histidine kinase" evidence="5">
    <location>
        <begin position="25"/>
        <end position="690"/>
    </location>
</feature>
<dbReference type="SUPFAM" id="SSF55874">
    <property type="entry name" value="ATPase domain of HSP90 chaperone/DNA topoisomerase II/histidine kinase"/>
    <property type="match status" value="1"/>
</dbReference>
<name>A0A246FMP9_9BACT</name>
<dbReference type="Gene3D" id="3.30.565.10">
    <property type="entry name" value="Histidine kinase-like ATPase, C-terminal domain"/>
    <property type="match status" value="1"/>
</dbReference>
<dbReference type="PANTHER" id="PTHR43065">
    <property type="entry name" value="SENSOR HISTIDINE KINASE"/>
    <property type="match status" value="1"/>
</dbReference>
<comment type="caution">
    <text evidence="7">The sequence shown here is derived from an EMBL/GenBank/DDBJ whole genome shotgun (WGS) entry which is preliminary data.</text>
</comment>
<reference evidence="7 8" key="1">
    <citation type="submission" date="2017-06" db="EMBL/GenBank/DDBJ databases">
        <title>Hymenobacter amundsenii sp. nov. isolated from regoliths in Antarctica.</title>
        <authorList>
            <person name="Sedlacek I."/>
            <person name="Kralova S."/>
            <person name="Pantucek R."/>
            <person name="Svec P."/>
            <person name="Holochova P."/>
            <person name="Stankova E."/>
            <person name="Vrbovska V."/>
            <person name="Busse H.-J."/>
        </authorList>
    </citation>
    <scope>NUCLEOTIDE SEQUENCE [LARGE SCALE GENOMIC DNA]</scope>
    <source>
        <strain evidence="7 8">CCM 8682</strain>
    </source>
</reference>
<dbReference type="Gene3D" id="1.25.40.10">
    <property type="entry name" value="Tetratricopeptide repeat domain"/>
    <property type="match status" value="1"/>
</dbReference>